<dbReference type="Proteomes" id="UP000249254">
    <property type="component" value="Unassembled WGS sequence"/>
</dbReference>
<keyword evidence="10" id="KW-1185">Reference proteome</keyword>
<gene>
    <name evidence="9" type="ORF">DJ017_10570</name>
</gene>
<keyword evidence="7 8" id="KW-0472">Membrane</keyword>
<keyword evidence="5 8" id="KW-0812">Transmembrane</keyword>
<protein>
    <submittedName>
        <fullName evidence="9">CusA/CzcA family heavy metal efflux RND transporter</fullName>
    </submittedName>
</protein>
<reference evidence="10" key="1">
    <citation type="submission" date="2018-05" db="EMBL/GenBank/DDBJ databases">
        <authorList>
            <person name="Li X."/>
        </authorList>
    </citation>
    <scope>NUCLEOTIDE SEQUENCE [LARGE SCALE GENOMIC DNA]</scope>
    <source>
        <strain evidence="10">LX32</strain>
    </source>
</reference>
<dbReference type="SUPFAM" id="SSF82714">
    <property type="entry name" value="Multidrug efflux transporter AcrB TolC docking domain, DN and DC subdomains"/>
    <property type="match status" value="2"/>
</dbReference>
<dbReference type="Gene3D" id="3.30.70.1430">
    <property type="entry name" value="Multidrug efflux transporter AcrB pore domain"/>
    <property type="match status" value="2"/>
</dbReference>
<feature type="transmembrane region" description="Helical" evidence="8">
    <location>
        <begin position="538"/>
        <end position="555"/>
    </location>
</feature>
<evidence type="ECO:0000256" key="4">
    <source>
        <dbReference type="ARBA" id="ARBA00022475"/>
    </source>
</evidence>
<evidence type="ECO:0000256" key="7">
    <source>
        <dbReference type="ARBA" id="ARBA00023136"/>
    </source>
</evidence>
<feature type="transmembrane region" description="Helical" evidence="8">
    <location>
        <begin position="390"/>
        <end position="411"/>
    </location>
</feature>
<dbReference type="SUPFAM" id="SSF82693">
    <property type="entry name" value="Multidrug efflux transporter AcrB pore domain, PN1, PN2, PC1 and PC2 subdomains"/>
    <property type="match status" value="2"/>
</dbReference>
<dbReference type="GO" id="GO:0008324">
    <property type="term" value="F:monoatomic cation transmembrane transporter activity"/>
    <property type="evidence" value="ECO:0007669"/>
    <property type="project" value="InterPro"/>
</dbReference>
<dbReference type="NCBIfam" id="TIGR00914">
    <property type="entry name" value="2A0601"/>
    <property type="match status" value="1"/>
</dbReference>
<evidence type="ECO:0000313" key="9">
    <source>
        <dbReference type="EMBL" id="RAK54941.1"/>
    </source>
</evidence>
<dbReference type="Gene3D" id="3.30.2090.10">
    <property type="entry name" value="Multidrug efflux transporter AcrB TolC docking domain, DN and DC subdomains"/>
    <property type="match status" value="2"/>
</dbReference>
<dbReference type="GO" id="GO:0042910">
    <property type="term" value="F:xenobiotic transmembrane transporter activity"/>
    <property type="evidence" value="ECO:0007669"/>
    <property type="project" value="TreeGrafter"/>
</dbReference>
<feature type="transmembrane region" description="Helical" evidence="8">
    <location>
        <begin position="924"/>
        <end position="948"/>
    </location>
</feature>
<name>A0A328AKE1_9CAUL</name>
<feature type="transmembrane region" description="Helical" evidence="8">
    <location>
        <begin position="898"/>
        <end position="918"/>
    </location>
</feature>
<sequence>MIAALIRASVRHRIFVVLGALALLAGGLIALRTTPVDALPDLSDVQVIIRTTYPGQAPQIVENQVTYPLATTMLSVPGAKTVRGYSFFGDSFVYVLFEDGTDLYWARSRVLEYLNQVQGRLPETAKPALGPDATGVGWVYEYALVDRTGRHDLSQLRSLQDWFLRYELKTLPGVAEVASIGGMVKQYQVVLDPVKLAAYGVTQQQAVAALGRANQETGGSVLELGEAEYMVRAGGYLQNLDDFRAVPLKTAAGGVPVRLGDVATLQVGPEMRRGIAELDGQGEVAGGVVILRSGKNARATIAAVKDKLAELKKSLPAGVEIVPTYDRSQLIDRAIGNLREKLIEEFVVVAVVCALFLWHVRSALVAILTLPLGVLFALIVMRLQGVNANIMSLGGIAIAIGAMVDAAVVMIENAHKKLERYGVQHHGEHLKGQAHWRAVTEAAAEVGPALFFSLVIITLSFVPVFSLQGQEGRLFGPLAFTKTYAMAGAAILSVTLVPVLMGWLIRGRIPAEADIPLNRWLAAAYRPALDWVMRRPRTTLLIALLAFATTAWPLSRLGGEFMPQLDEGDLLYMPSALPGISAQKAGELLQQTDRLIKTVPEVQSVFGKAGRAETATDPAPLEMFETTIQFKPRDQWRPGMTPEKLVEDLDRTVRVPGLANVWVPPIRNRIDMLATGIKSPIGVKVSGQDLAEIDRIAHDVEAVAKTVPGVSSALAERLTGGRYVDVDIDRAAAARYGLNIADVQDIVSGAIGGETVGQTVEGLARYPISVRYPREIRDSLEGLRQLPILTPSGQQITLGTVANVRIADGPPMLKTENGRPSTWVYVDVRGRDLASVVGDLQKAVADRVKLAPGVSVTYSGQFEYLQRAVERLKLVVPATLLIIFVLLFMTFDRLDEAALIMATLPFALTGAIWTLYLLGYHQSVATGVGLIALAGVAAEFGVVMLIYLKAALKARGPNPSDEQVAEAVREGALLRVRPKAMTVAVILAGLAPILVGHGAGSEVMSRIAAPMIGGMLTAPLLSMFVVPAAYLLMRRRRSLTPNRFTQGEDHEAP</sequence>
<dbReference type="Pfam" id="PF00873">
    <property type="entry name" value="ACR_tran"/>
    <property type="match status" value="1"/>
</dbReference>
<dbReference type="GO" id="GO:0005886">
    <property type="term" value="C:plasma membrane"/>
    <property type="evidence" value="ECO:0007669"/>
    <property type="project" value="UniProtKB-SubCell"/>
</dbReference>
<dbReference type="EMBL" id="QFYQ01000001">
    <property type="protein sequence ID" value="RAK54941.1"/>
    <property type="molecule type" value="Genomic_DNA"/>
</dbReference>
<feature type="transmembrane region" description="Helical" evidence="8">
    <location>
        <begin position="874"/>
        <end position="891"/>
    </location>
</feature>
<feature type="transmembrane region" description="Helical" evidence="8">
    <location>
        <begin position="1011"/>
        <end position="1033"/>
    </location>
</feature>
<feature type="transmembrane region" description="Helical" evidence="8">
    <location>
        <begin position="485"/>
        <end position="505"/>
    </location>
</feature>
<evidence type="ECO:0000256" key="6">
    <source>
        <dbReference type="ARBA" id="ARBA00022989"/>
    </source>
</evidence>
<evidence type="ECO:0000256" key="8">
    <source>
        <dbReference type="SAM" id="Phobius"/>
    </source>
</evidence>
<dbReference type="SUPFAM" id="SSF82866">
    <property type="entry name" value="Multidrug efflux transporter AcrB transmembrane domain"/>
    <property type="match status" value="2"/>
</dbReference>
<dbReference type="InterPro" id="IPR027463">
    <property type="entry name" value="AcrB_DN_DC_subdom"/>
</dbReference>
<dbReference type="InterPro" id="IPR001036">
    <property type="entry name" value="Acrflvin-R"/>
</dbReference>
<dbReference type="PRINTS" id="PR00702">
    <property type="entry name" value="ACRIFLAVINRP"/>
</dbReference>
<keyword evidence="3" id="KW-0813">Transport</keyword>
<dbReference type="Gene3D" id="3.30.70.1320">
    <property type="entry name" value="Multidrug efflux transporter AcrB pore domain like"/>
    <property type="match status" value="1"/>
</dbReference>
<evidence type="ECO:0000256" key="1">
    <source>
        <dbReference type="ARBA" id="ARBA00004651"/>
    </source>
</evidence>
<organism evidence="9 10">
    <name type="scientific">Phenylobacterium soli</name>
    <dbReference type="NCBI Taxonomy" id="2170551"/>
    <lineage>
        <taxon>Bacteria</taxon>
        <taxon>Pseudomonadati</taxon>
        <taxon>Pseudomonadota</taxon>
        <taxon>Alphaproteobacteria</taxon>
        <taxon>Caulobacterales</taxon>
        <taxon>Caulobacteraceae</taxon>
        <taxon>Phenylobacterium</taxon>
    </lineage>
</organism>
<dbReference type="OrthoDB" id="9758757at2"/>
<evidence type="ECO:0000256" key="2">
    <source>
        <dbReference type="ARBA" id="ARBA00010942"/>
    </source>
</evidence>
<evidence type="ECO:0000256" key="5">
    <source>
        <dbReference type="ARBA" id="ARBA00022692"/>
    </source>
</evidence>
<dbReference type="RefSeq" id="WP_111528691.1">
    <property type="nucleotide sequence ID" value="NZ_JBHRSG010000004.1"/>
</dbReference>
<dbReference type="InterPro" id="IPR004763">
    <property type="entry name" value="CusA-like"/>
</dbReference>
<proteinExistence type="inferred from homology"/>
<feature type="transmembrane region" description="Helical" evidence="8">
    <location>
        <begin position="980"/>
        <end position="999"/>
    </location>
</feature>
<feature type="transmembrane region" description="Helical" evidence="8">
    <location>
        <begin position="446"/>
        <end position="465"/>
    </location>
</feature>
<comment type="caution">
    <text evidence="9">The sequence shown here is derived from an EMBL/GenBank/DDBJ whole genome shotgun (WGS) entry which is preliminary data.</text>
</comment>
<dbReference type="PANTHER" id="PTHR32063:SF19">
    <property type="entry name" value="CATION EFFLUX SYSTEM PROTEIN CUSA"/>
    <property type="match status" value="1"/>
</dbReference>
<comment type="similarity">
    <text evidence="2">Belongs to the resistance-nodulation-cell division (RND) (TC 2.A.6) family.</text>
</comment>
<dbReference type="AlphaFoldDB" id="A0A328AKE1"/>
<accession>A0A328AKE1</accession>
<evidence type="ECO:0000313" key="10">
    <source>
        <dbReference type="Proteomes" id="UP000249254"/>
    </source>
</evidence>
<dbReference type="Gene3D" id="3.30.70.1440">
    <property type="entry name" value="Multidrug efflux transporter AcrB pore domain"/>
    <property type="match status" value="1"/>
</dbReference>
<dbReference type="PANTHER" id="PTHR32063">
    <property type="match status" value="1"/>
</dbReference>
<evidence type="ECO:0000256" key="3">
    <source>
        <dbReference type="ARBA" id="ARBA00022448"/>
    </source>
</evidence>
<comment type="subcellular location">
    <subcellularLocation>
        <location evidence="1">Cell membrane</location>
        <topology evidence="1">Multi-pass membrane protein</topology>
    </subcellularLocation>
</comment>
<feature type="transmembrane region" description="Helical" evidence="8">
    <location>
        <begin position="342"/>
        <end position="358"/>
    </location>
</feature>
<dbReference type="Gene3D" id="1.20.1640.10">
    <property type="entry name" value="Multidrug efflux transporter AcrB transmembrane domain"/>
    <property type="match status" value="2"/>
</dbReference>
<keyword evidence="6 8" id="KW-1133">Transmembrane helix</keyword>
<feature type="transmembrane region" description="Helical" evidence="8">
    <location>
        <begin position="365"/>
        <end position="384"/>
    </location>
</feature>
<keyword evidence="4" id="KW-1003">Cell membrane</keyword>